<proteinExistence type="predicted"/>
<protein>
    <submittedName>
        <fullName evidence="1">Uncharacterized protein</fullName>
    </submittedName>
</protein>
<feature type="non-terminal residue" evidence="1">
    <location>
        <position position="1"/>
    </location>
</feature>
<reference evidence="1" key="1">
    <citation type="journal article" date="2014" name="Front. Microbiol.">
        <title>High frequency of phylogenetically diverse reductive dehalogenase-homologous genes in deep subseafloor sedimentary metagenomes.</title>
        <authorList>
            <person name="Kawai M."/>
            <person name="Futagami T."/>
            <person name="Toyoda A."/>
            <person name="Takaki Y."/>
            <person name="Nishi S."/>
            <person name="Hori S."/>
            <person name="Arai W."/>
            <person name="Tsubouchi T."/>
            <person name="Morono Y."/>
            <person name="Uchiyama I."/>
            <person name="Ito T."/>
            <person name="Fujiyama A."/>
            <person name="Inagaki F."/>
            <person name="Takami H."/>
        </authorList>
    </citation>
    <scope>NUCLEOTIDE SEQUENCE</scope>
    <source>
        <strain evidence="1">Expedition CK06-06</strain>
    </source>
</reference>
<dbReference type="AlphaFoldDB" id="X0ZZR7"/>
<dbReference type="EMBL" id="BARS01051207">
    <property type="protein sequence ID" value="GAG53496.1"/>
    <property type="molecule type" value="Genomic_DNA"/>
</dbReference>
<comment type="caution">
    <text evidence="1">The sequence shown here is derived from an EMBL/GenBank/DDBJ whole genome shotgun (WGS) entry which is preliminary data.</text>
</comment>
<organism evidence="1">
    <name type="scientific">marine sediment metagenome</name>
    <dbReference type="NCBI Taxonomy" id="412755"/>
    <lineage>
        <taxon>unclassified sequences</taxon>
        <taxon>metagenomes</taxon>
        <taxon>ecological metagenomes</taxon>
    </lineage>
</organism>
<name>X0ZZR7_9ZZZZ</name>
<gene>
    <name evidence="1" type="ORF">S01H1_76314</name>
</gene>
<evidence type="ECO:0000313" key="1">
    <source>
        <dbReference type="EMBL" id="GAG53496.1"/>
    </source>
</evidence>
<accession>X0ZZR7</accession>
<sequence length="52" mass="5380">YDWLKKTGASVANIEAARGRAVAWQGYARAAGTATSGGTAVGQLGQKLGWWA</sequence>